<evidence type="ECO:0000313" key="3">
    <source>
        <dbReference type="Proteomes" id="UP001230504"/>
    </source>
</evidence>
<dbReference type="GeneID" id="85436542"/>
<dbReference type="Proteomes" id="UP001230504">
    <property type="component" value="Unassembled WGS sequence"/>
</dbReference>
<evidence type="ECO:0000256" key="1">
    <source>
        <dbReference type="SAM" id="MobiDB-lite"/>
    </source>
</evidence>
<name>A0AAD8PUB7_9PEZI</name>
<keyword evidence="3" id="KW-1185">Reference proteome</keyword>
<accession>A0AAD8PUB7</accession>
<comment type="caution">
    <text evidence="2">The sequence shown here is derived from an EMBL/GenBank/DDBJ whole genome shotgun (WGS) entry which is preliminary data.</text>
</comment>
<dbReference type="RefSeq" id="XP_060411424.1">
    <property type="nucleotide sequence ID" value="XM_060552302.1"/>
</dbReference>
<dbReference type="EMBL" id="JAHLJV010000055">
    <property type="protein sequence ID" value="KAK1580377.1"/>
    <property type="molecule type" value="Genomic_DNA"/>
</dbReference>
<dbReference type="AlphaFoldDB" id="A0AAD8PUB7"/>
<feature type="compositionally biased region" description="Polar residues" evidence="1">
    <location>
        <begin position="130"/>
        <end position="139"/>
    </location>
</feature>
<protein>
    <submittedName>
        <fullName evidence="2">Uncharacterized protein</fullName>
    </submittedName>
</protein>
<reference evidence="2" key="1">
    <citation type="submission" date="2021-06" db="EMBL/GenBank/DDBJ databases">
        <title>Comparative genomics, transcriptomics and evolutionary studies reveal genomic signatures of adaptation to plant cell wall in hemibiotrophic fungi.</title>
        <authorList>
            <consortium name="DOE Joint Genome Institute"/>
            <person name="Baroncelli R."/>
            <person name="Diaz J.F."/>
            <person name="Benocci T."/>
            <person name="Peng M."/>
            <person name="Battaglia E."/>
            <person name="Haridas S."/>
            <person name="Andreopoulos W."/>
            <person name="Labutti K."/>
            <person name="Pangilinan J."/>
            <person name="Floch G.L."/>
            <person name="Makela M.R."/>
            <person name="Henrissat B."/>
            <person name="Grigoriev I.V."/>
            <person name="Crouch J.A."/>
            <person name="De Vries R.P."/>
            <person name="Sukno S.A."/>
            <person name="Thon M.R."/>
        </authorList>
    </citation>
    <scope>NUCLEOTIDE SEQUENCE</scope>
    <source>
        <strain evidence="2">CBS 125086</strain>
    </source>
</reference>
<feature type="region of interest" description="Disordered" evidence="1">
    <location>
        <begin position="104"/>
        <end position="143"/>
    </location>
</feature>
<gene>
    <name evidence="2" type="ORF">LY79DRAFT_305118</name>
</gene>
<sequence>MPDLSYAGHKFLGRLRAQRPIRKLQAYRAVSRLLHVVLSCGGSRFSRRDHGGPLVMTGRGGFGNKCQVSSILADFSPRISLGARPPAGAVVVSFFLVEVLRNMSSSTPSPTTPPNASLPIKALKGPTADPSLSTSNQPHTIGHPPYLIHSLRHSFI</sequence>
<proteinExistence type="predicted"/>
<organism evidence="2 3">
    <name type="scientific">Colletotrichum navitas</name>
    <dbReference type="NCBI Taxonomy" id="681940"/>
    <lineage>
        <taxon>Eukaryota</taxon>
        <taxon>Fungi</taxon>
        <taxon>Dikarya</taxon>
        <taxon>Ascomycota</taxon>
        <taxon>Pezizomycotina</taxon>
        <taxon>Sordariomycetes</taxon>
        <taxon>Hypocreomycetidae</taxon>
        <taxon>Glomerellales</taxon>
        <taxon>Glomerellaceae</taxon>
        <taxon>Colletotrichum</taxon>
        <taxon>Colletotrichum graminicola species complex</taxon>
    </lineage>
</organism>
<evidence type="ECO:0000313" key="2">
    <source>
        <dbReference type="EMBL" id="KAK1580377.1"/>
    </source>
</evidence>